<dbReference type="Proteomes" id="UP000800040">
    <property type="component" value="Unassembled WGS sequence"/>
</dbReference>
<dbReference type="OrthoDB" id="3658469at2759"/>
<gene>
    <name evidence="2" type="ORF">BDW02DRAFT_64098</name>
</gene>
<evidence type="ECO:0000313" key="3">
    <source>
        <dbReference type="Proteomes" id="UP000800040"/>
    </source>
</evidence>
<dbReference type="AlphaFoldDB" id="A0A6A5KCS1"/>
<feature type="region of interest" description="Disordered" evidence="1">
    <location>
        <begin position="20"/>
        <end position="49"/>
    </location>
</feature>
<keyword evidence="3" id="KW-1185">Reference proteome</keyword>
<name>A0A6A5KCS1_9PLEO</name>
<reference evidence="2" key="1">
    <citation type="submission" date="2020-01" db="EMBL/GenBank/DDBJ databases">
        <authorList>
            <consortium name="DOE Joint Genome Institute"/>
            <person name="Haridas S."/>
            <person name="Albert R."/>
            <person name="Binder M."/>
            <person name="Bloem J."/>
            <person name="Labutti K."/>
            <person name="Salamov A."/>
            <person name="Andreopoulos B."/>
            <person name="Baker S.E."/>
            <person name="Barry K."/>
            <person name="Bills G."/>
            <person name="Bluhm B.H."/>
            <person name="Cannon C."/>
            <person name="Castanera R."/>
            <person name="Culley D.E."/>
            <person name="Daum C."/>
            <person name="Ezra D."/>
            <person name="Gonzalez J.B."/>
            <person name="Henrissat B."/>
            <person name="Kuo A."/>
            <person name="Liang C."/>
            <person name="Lipzen A."/>
            <person name="Lutzoni F."/>
            <person name="Magnuson J."/>
            <person name="Mondo S."/>
            <person name="Nolan M."/>
            <person name="Ohm R."/>
            <person name="Pangilinan J."/>
            <person name="Park H.-J."/>
            <person name="Ramirez L."/>
            <person name="Alfaro M."/>
            <person name="Sun H."/>
            <person name="Tritt A."/>
            <person name="Yoshinaga Y."/>
            <person name="Zwiers L.-H."/>
            <person name="Turgeon B.G."/>
            <person name="Goodwin S.B."/>
            <person name="Spatafora J.W."/>
            <person name="Crous P.W."/>
            <person name="Grigoriev I.V."/>
        </authorList>
    </citation>
    <scope>NUCLEOTIDE SEQUENCE</scope>
    <source>
        <strain evidence="2">P77</strain>
    </source>
</reference>
<proteinExistence type="predicted"/>
<feature type="compositionally biased region" description="Basic and acidic residues" evidence="1">
    <location>
        <begin position="20"/>
        <end position="33"/>
    </location>
</feature>
<protein>
    <submittedName>
        <fullName evidence="2">Uncharacterized protein</fullName>
    </submittedName>
</protein>
<accession>A0A6A5KCS1</accession>
<sequence>MMDIPGYEGTIRHLKSEQRSVFRNSDRVSDRSAKHNRIPHNRTPQASSLASNVYSRLPRELRNRIYTFCIQGPYDNEVIVRRTAYGSTHRFAHLIREPCGQHAYQWVEDPITSYLDVKRLGHEVAREMLECYYWLRTFKFAHHELCLLGPFLKSDNFGLGMLPAQYARRLQVQIRPLDFTFLLGEQRLFEEKRCCKAIETLAAIQTARTEVAIEIDLAQGSLDEADYDRFSSNAAQFMRRMARLIEELREKGMRIRVGKTGA</sequence>
<evidence type="ECO:0000313" key="2">
    <source>
        <dbReference type="EMBL" id="KAF1831173.1"/>
    </source>
</evidence>
<dbReference type="EMBL" id="ML975371">
    <property type="protein sequence ID" value="KAF1831173.1"/>
    <property type="molecule type" value="Genomic_DNA"/>
</dbReference>
<evidence type="ECO:0000256" key="1">
    <source>
        <dbReference type="SAM" id="MobiDB-lite"/>
    </source>
</evidence>
<organism evidence="2 3">
    <name type="scientific">Decorospora gaudefroyi</name>
    <dbReference type="NCBI Taxonomy" id="184978"/>
    <lineage>
        <taxon>Eukaryota</taxon>
        <taxon>Fungi</taxon>
        <taxon>Dikarya</taxon>
        <taxon>Ascomycota</taxon>
        <taxon>Pezizomycotina</taxon>
        <taxon>Dothideomycetes</taxon>
        <taxon>Pleosporomycetidae</taxon>
        <taxon>Pleosporales</taxon>
        <taxon>Pleosporineae</taxon>
        <taxon>Pleosporaceae</taxon>
        <taxon>Decorospora</taxon>
    </lineage>
</organism>